<evidence type="ECO:0000313" key="2">
    <source>
        <dbReference type="Proteomes" id="UP000034799"/>
    </source>
</evidence>
<accession>A0A0G0MSM2</accession>
<dbReference type="Proteomes" id="UP000034799">
    <property type="component" value="Unassembled WGS sequence"/>
</dbReference>
<organism evidence="1 2">
    <name type="scientific">candidate division WS6 bacterium GW2011_GWF2_39_15</name>
    <dbReference type="NCBI Taxonomy" id="1619100"/>
    <lineage>
        <taxon>Bacteria</taxon>
        <taxon>Candidatus Dojkabacteria</taxon>
    </lineage>
</organism>
<comment type="caution">
    <text evidence="1">The sequence shown here is derived from an EMBL/GenBank/DDBJ whole genome shotgun (WGS) entry which is preliminary data.</text>
</comment>
<name>A0A0G0MSM2_9BACT</name>
<proteinExistence type="predicted"/>
<protein>
    <submittedName>
        <fullName evidence="1">Uncharacterized protein</fullName>
    </submittedName>
</protein>
<gene>
    <name evidence="1" type="ORF">UT34_C0001G0178</name>
</gene>
<sequence length="118" mass="13086">MILKVTSIRFLAYADEKERSLEPAMAGIKIPLLQEHVQAYKSGFIPDLSQEMTLLESELGKFNVNFGLNHGGPHYDKGYQLAQNPKDAVFDIYSGTDNGIIGNIHLQIEGYEPITSSS</sequence>
<evidence type="ECO:0000313" key="1">
    <source>
        <dbReference type="EMBL" id="KKR06138.1"/>
    </source>
</evidence>
<reference evidence="1 2" key="1">
    <citation type="journal article" date="2015" name="Nature">
        <title>rRNA introns, odd ribosomes, and small enigmatic genomes across a large radiation of phyla.</title>
        <authorList>
            <person name="Brown C.T."/>
            <person name="Hug L.A."/>
            <person name="Thomas B.C."/>
            <person name="Sharon I."/>
            <person name="Castelle C.J."/>
            <person name="Singh A."/>
            <person name="Wilkins M.J."/>
            <person name="Williams K.H."/>
            <person name="Banfield J.F."/>
        </authorList>
    </citation>
    <scope>NUCLEOTIDE SEQUENCE [LARGE SCALE GENOMIC DNA]</scope>
</reference>
<dbReference type="EMBL" id="LBWK01000001">
    <property type="protein sequence ID" value="KKR06138.1"/>
    <property type="molecule type" value="Genomic_DNA"/>
</dbReference>
<dbReference type="AlphaFoldDB" id="A0A0G0MSM2"/>